<sequence>MRHAFVAFAVVLSTLVVPIAVTATWLSLRVDDTDAYVDAVAPLADEPELRAALSRELAQAASASVAERVPGAGAFDGVIRRMTQDVVANDAFPEFWREANAKAHREFLAIVHERDADVVADGWVYLDIGPLLDEVLADLVGVLPVAVELPSRPVLVPVVPESELERGRGAYQVLDFLAVWAPLLWLALVALAVLVAPGVRGRLRTAALCAFGAALGGAIALLLEAPVTDLVADRAEPENQDLVRLIVEVVTASLGDTALVVVVAGLVVGSGLLVASLLPGLRGRADRRTAHP</sequence>
<keyword evidence="1" id="KW-0812">Transmembrane</keyword>
<name>A0A316TLL1_9ACTN</name>
<comment type="caution">
    <text evidence="2">The sequence shown here is derived from an EMBL/GenBank/DDBJ whole genome shotgun (WGS) entry which is preliminary data.</text>
</comment>
<evidence type="ECO:0000313" key="3">
    <source>
        <dbReference type="Proteomes" id="UP000245507"/>
    </source>
</evidence>
<evidence type="ECO:0008006" key="4">
    <source>
        <dbReference type="Google" id="ProtNLM"/>
    </source>
</evidence>
<keyword evidence="1" id="KW-0472">Membrane</keyword>
<protein>
    <recommendedName>
        <fullName evidence="4">Integral membrane protein</fullName>
    </recommendedName>
</protein>
<gene>
    <name evidence="2" type="ORF">DJ010_08595</name>
</gene>
<dbReference type="RefSeq" id="WP_109693261.1">
    <property type="nucleotide sequence ID" value="NZ_QGDD01000003.1"/>
</dbReference>
<evidence type="ECO:0000313" key="2">
    <source>
        <dbReference type="EMBL" id="PWN03172.1"/>
    </source>
</evidence>
<evidence type="ECO:0000256" key="1">
    <source>
        <dbReference type="SAM" id="Phobius"/>
    </source>
</evidence>
<feature type="transmembrane region" description="Helical" evidence="1">
    <location>
        <begin position="176"/>
        <end position="196"/>
    </location>
</feature>
<keyword evidence="1" id="KW-1133">Transmembrane helix</keyword>
<dbReference type="OrthoDB" id="4350291at2"/>
<dbReference type="AlphaFoldDB" id="A0A316TLL1"/>
<accession>A0A316TLL1</accession>
<keyword evidence="3" id="KW-1185">Reference proteome</keyword>
<dbReference type="Proteomes" id="UP000245507">
    <property type="component" value="Unassembled WGS sequence"/>
</dbReference>
<feature type="transmembrane region" description="Helical" evidence="1">
    <location>
        <begin position="203"/>
        <end position="223"/>
    </location>
</feature>
<feature type="transmembrane region" description="Helical" evidence="1">
    <location>
        <begin position="258"/>
        <end position="278"/>
    </location>
</feature>
<organism evidence="2 3">
    <name type="scientific">Nocardioides silvaticus</name>
    <dbReference type="NCBI Taxonomy" id="2201891"/>
    <lineage>
        <taxon>Bacteria</taxon>
        <taxon>Bacillati</taxon>
        <taxon>Actinomycetota</taxon>
        <taxon>Actinomycetes</taxon>
        <taxon>Propionibacteriales</taxon>
        <taxon>Nocardioidaceae</taxon>
        <taxon>Nocardioides</taxon>
    </lineage>
</organism>
<reference evidence="2 3" key="1">
    <citation type="submission" date="2018-05" db="EMBL/GenBank/DDBJ databases">
        <title>Nocardioides silvaticus genome.</title>
        <authorList>
            <person name="Li C."/>
            <person name="Wang G."/>
        </authorList>
    </citation>
    <scope>NUCLEOTIDE SEQUENCE [LARGE SCALE GENOMIC DNA]</scope>
    <source>
        <strain evidence="2 3">CCTCC AB 2018079</strain>
    </source>
</reference>
<dbReference type="EMBL" id="QGDD01000003">
    <property type="protein sequence ID" value="PWN03172.1"/>
    <property type="molecule type" value="Genomic_DNA"/>
</dbReference>
<proteinExistence type="predicted"/>